<name>A0A6D2K3Z4_9BRAS</name>
<dbReference type="InterPro" id="IPR029480">
    <property type="entry name" value="Transpos_assoc"/>
</dbReference>
<accession>A0A6D2K3Z4</accession>
<evidence type="ECO:0000313" key="2">
    <source>
        <dbReference type="EMBL" id="CAA7044163.1"/>
    </source>
</evidence>
<dbReference type="OrthoDB" id="694740at2759"/>
<dbReference type="Pfam" id="PF13963">
    <property type="entry name" value="Transpos_assoc"/>
    <property type="match status" value="1"/>
</dbReference>
<dbReference type="EMBL" id="CACVBM020001295">
    <property type="protein sequence ID" value="CAA7044163.1"/>
    <property type="molecule type" value="Genomic_DNA"/>
</dbReference>
<comment type="caution">
    <text evidence="2">The sequence shown here is derived from an EMBL/GenBank/DDBJ whole genome shotgun (WGS) entry which is preliminary data.</text>
</comment>
<proteinExistence type="predicted"/>
<gene>
    <name evidence="2" type="ORF">MERR_LOCUS31398</name>
</gene>
<dbReference type="Proteomes" id="UP000467841">
    <property type="component" value="Unassembled WGS sequence"/>
</dbReference>
<keyword evidence="3" id="KW-1185">Reference proteome</keyword>
<evidence type="ECO:0000313" key="3">
    <source>
        <dbReference type="Proteomes" id="UP000467841"/>
    </source>
</evidence>
<feature type="domain" description="Transposase-associated" evidence="1">
    <location>
        <begin position="3"/>
        <end position="74"/>
    </location>
</feature>
<reference evidence="2" key="1">
    <citation type="submission" date="2020-01" db="EMBL/GenBank/DDBJ databases">
        <authorList>
            <person name="Mishra B."/>
        </authorList>
    </citation>
    <scope>NUCLEOTIDE SEQUENCE [LARGE SCALE GENOMIC DNA]</scope>
</reference>
<sequence length="153" mass="17808">MDKSWITKSRLTQDYRIGVKGFLDFAFGKIKADMLKCQCQRCCLAKFKSRVEIEGDLMCHGFLCTYTNWDLHGEDLEDTQQAFSLDHQPNVDQSDSSTFIDSSTFNLLADIFPSMKSDPPNMDSDPPNIDQHVHLYFGKWLKRRIEKNDKRFI</sequence>
<dbReference type="AlphaFoldDB" id="A0A6D2K3Z4"/>
<protein>
    <recommendedName>
        <fullName evidence="1">Transposase-associated domain-containing protein</fullName>
    </recommendedName>
</protein>
<evidence type="ECO:0000259" key="1">
    <source>
        <dbReference type="Pfam" id="PF13963"/>
    </source>
</evidence>
<organism evidence="2 3">
    <name type="scientific">Microthlaspi erraticum</name>
    <dbReference type="NCBI Taxonomy" id="1685480"/>
    <lineage>
        <taxon>Eukaryota</taxon>
        <taxon>Viridiplantae</taxon>
        <taxon>Streptophyta</taxon>
        <taxon>Embryophyta</taxon>
        <taxon>Tracheophyta</taxon>
        <taxon>Spermatophyta</taxon>
        <taxon>Magnoliopsida</taxon>
        <taxon>eudicotyledons</taxon>
        <taxon>Gunneridae</taxon>
        <taxon>Pentapetalae</taxon>
        <taxon>rosids</taxon>
        <taxon>malvids</taxon>
        <taxon>Brassicales</taxon>
        <taxon>Brassicaceae</taxon>
        <taxon>Coluteocarpeae</taxon>
        <taxon>Microthlaspi</taxon>
    </lineage>
</organism>